<dbReference type="InterPro" id="IPR051200">
    <property type="entry name" value="Host-pathogen_enzymatic-act"/>
</dbReference>
<organism evidence="2 3">
    <name type="scientific">Dyella jiangningensis</name>
    <dbReference type="NCBI Taxonomy" id="1379159"/>
    <lineage>
        <taxon>Bacteria</taxon>
        <taxon>Pseudomonadati</taxon>
        <taxon>Pseudomonadota</taxon>
        <taxon>Gammaproteobacteria</taxon>
        <taxon>Lysobacterales</taxon>
        <taxon>Rhodanobacteraceae</taxon>
        <taxon>Dyella</taxon>
    </lineage>
</organism>
<gene>
    <name evidence="2" type="ORF">CA260_15700</name>
</gene>
<evidence type="ECO:0000313" key="3">
    <source>
        <dbReference type="Proteomes" id="UP000248926"/>
    </source>
</evidence>
<evidence type="ECO:0000313" key="2">
    <source>
        <dbReference type="EMBL" id="RAO75512.1"/>
    </source>
</evidence>
<dbReference type="RefSeq" id="WP_111983985.1">
    <property type="nucleotide sequence ID" value="NZ_NFZS01000004.1"/>
</dbReference>
<dbReference type="PROSITE" id="PS51257">
    <property type="entry name" value="PROKAR_LIPOPROTEIN"/>
    <property type="match status" value="1"/>
</dbReference>
<dbReference type="InterPro" id="IPR015943">
    <property type="entry name" value="WD40/YVTN_repeat-like_dom_sf"/>
</dbReference>
<reference evidence="2 3" key="1">
    <citation type="journal article" date="2018" name="Genet. Mol. Biol.">
        <title>The genome sequence of Dyella jiangningensis FCAV SCS01 from a lignocellulose-decomposing microbial consortium metagenome reveals potential for biotechnological applications.</title>
        <authorList>
            <person name="Desiderato J.G."/>
            <person name="Alvarenga D.O."/>
            <person name="Constancio M.T.L."/>
            <person name="Alves L.M.C."/>
            <person name="Varani A.M."/>
        </authorList>
    </citation>
    <scope>NUCLEOTIDE SEQUENCE [LARGE SCALE GENOMIC DNA]</scope>
    <source>
        <strain evidence="2 3">FCAV SCS01</strain>
    </source>
</reference>
<proteinExistence type="predicted"/>
<dbReference type="SUPFAM" id="SSF51004">
    <property type="entry name" value="C-terminal (heme d1) domain of cytochrome cd1-nitrite reductase"/>
    <property type="match status" value="1"/>
</dbReference>
<dbReference type="EMBL" id="NFZS01000004">
    <property type="protein sequence ID" value="RAO75512.1"/>
    <property type="molecule type" value="Genomic_DNA"/>
</dbReference>
<dbReference type="PANTHER" id="PTHR47197">
    <property type="entry name" value="PROTEIN NIRF"/>
    <property type="match status" value="1"/>
</dbReference>
<dbReference type="PANTHER" id="PTHR47197:SF3">
    <property type="entry name" value="DIHYDRO-HEME D1 DEHYDROGENASE"/>
    <property type="match status" value="1"/>
</dbReference>
<comment type="caution">
    <text evidence="2">The sequence shown here is derived from an EMBL/GenBank/DDBJ whole genome shotgun (WGS) entry which is preliminary data.</text>
</comment>
<name>A0A328P466_9GAMM</name>
<dbReference type="Proteomes" id="UP000248926">
    <property type="component" value="Unassembled WGS sequence"/>
</dbReference>
<feature type="signal peptide" evidence="1">
    <location>
        <begin position="1"/>
        <end position="21"/>
    </location>
</feature>
<keyword evidence="1" id="KW-0732">Signal</keyword>
<dbReference type="Gene3D" id="2.130.10.10">
    <property type="entry name" value="YVTN repeat-like/Quinoprotein amine dehydrogenase"/>
    <property type="match status" value="2"/>
</dbReference>
<sequence>MQRYFLGTLALALLAACTVHAADAPSNDYRVLSQLKLGGTGGWDYLNFDAQRRHLFVSRGDRVEVVDVDKNKAIGTIAGTQGVHGIAIDEAMHRGYTSNGKSASVTVFDLDTLKTVTTVSGTGENPDAILYDPASKHVLTFNGRGHSFSVIDPVDGKVVATVALSGKPEFAVSDEAGHVFVNIEDRAELVEIDSQANKVLASWKLGTCESPSGLAIDNTHHRLFSVCDNQQMAVTDARSGEVVATVAIGDGPDAVVYDAGTATVFSSNGESGNITAVHQDDADHYRVAQTIATQPGARTLTLDPKLHRLYLSAARLVGTAAEGHHPAVEPDSFTVLTVGRP</sequence>
<keyword evidence="3" id="KW-1185">Reference proteome</keyword>
<feature type="chain" id="PRO_5016348683" evidence="1">
    <location>
        <begin position="22"/>
        <end position="341"/>
    </location>
</feature>
<accession>A0A328P466</accession>
<dbReference type="AlphaFoldDB" id="A0A328P466"/>
<dbReference type="OrthoDB" id="7187796at2"/>
<protein>
    <submittedName>
        <fullName evidence="2">YVTN family beta-propeller domain-containing protein</fullName>
    </submittedName>
</protein>
<evidence type="ECO:0000256" key="1">
    <source>
        <dbReference type="SAM" id="SignalP"/>
    </source>
</evidence>
<dbReference type="InterPro" id="IPR011048">
    <property type="entry name" value="Haem_d1_sf"/>
</dbReference>